<evidence type="ECO:0000259" key="5">
    <source>
        <dbReference type="PROSITE" id="PS50921"/>
    </source>
</evidence>
<dbReference type="InterPro" id="IPR005561">
    <property type="entry name" value="ANTAR"/>
</dbReference>
<proteinExistence type="predicted"/>
<sequence length="253" mass="27329">MTGTPLSTDEREARLVDAFVHMADTLVDDYDVVDVLHDLVIHCVRFFDAATAGIVLSDQRGSLQVLASSTEQTRVLELYQLQTSAGPCWDCVHTGGSVLIPDLTAAAGRWPLFVPRALDEGFASVHAIPMRLRGETIGALNLFGRVPGAMPEQDLRAVQALADTATIGILQDRAIRRGEVLAQQLKTALANRTTIEQAKGVLVHAGDIDMDQAFQALRRYGRRRGARLSEIAKHLVTGGVSPEAVLGEHYIGG</sequence>
<evidence type="ECO:0000256" key="4">
    <source>
        <dbReference type="ARBA" id="ARBA00023163"/>
    </source>
</evidence>
<evidence type="ECO:0000313" key="7">
    <source>
        <dbReference type="Proteomes" id="UP001595696"/>
    </source>
</evidence>
<dbReference type="Pfam" id="PF13185">
    <property type="entry name" value="GAF_2"/>
    <property type="match status" value="1"/>
</dbReference>
<keyword evidence="3" id="KW-0805">Transcription regulation</keyword>
<dbReference type="PIRSF" id="PIRSF036625">
    <property type="entry name" value="GAF_ANTAR"/>
    <property type="match status" value="1"/>
</dbReference>
<dbReference type="InterPro" id="IPR012074">
    <property type="entry name" value="GAF_ANTAR"/>
</dbReference>
<dbReference type="SUPFAM" id="SSF55781">
    <property type="entry name" value="GAF domain-like"/>
    <property type="match status" value="1"/>
</dbReference>
<dbReference type="SUPFAM" id="SSF52172">
    <property type="entry name" value="CheY-like"/>
    <property type="match status" value="1"/>
</dbReference>
<dbReference type="RefSeq" id="WP_378611028.1">
    <property type="nucleotide sequence ID" value="NZ_JBHSAX010000004.1"/>
</dbReference>
<evidence type="ECO:0000256" key="2">
    <source>
        <dbReference type="ARBA" id="ARBA00022777"/>
    </source>
</evidence>
<dbReference type="PROSITE" id="PS50921">
    <property type="entry name" value="ANTAR"/>
    <property type="match status" value="1"/>
</dbReference>
<keyword evidence="1" id="KW-0808">Transferase</keyword>
<dbReference type="Pfam" id="PF03861">
    <property type="entry name" value="ANTAR"/>
    <property type="match status" value="1"/>
</dbReference>
<dbReference type="Gene3D" id="1.10.10.10">
    <property type="entry name" value="Winged helix-like DNA-binding domain superfamily/Winged helix DNA-binding domain"/>
    <property type="match status" value="1"/>
</dbReference>
<dbReference type="InterPro" id="IPR003018">
    <property type="entry name" value="GAF"/>
</dbReference>
<dbReference type="SMART" id="SM01012">
    <property type="entry name" value="ANTAR"/>
    <property type="match status" value="1"/>
</dbReference>
<dbReference type="InterPro" id="IPR029016">
    <property type="entry name" value="GAF-like_dom_sf"/>
</dbReference>
<dbReference type="EMBL" id="JBHSAX010000004">
    <property type="protein sequence ID" value="MFC3961275.1"/>
    <property type="molecule type" value="Genomic_DNA"/>
</dbReference>
<dbReference type="Gene3D" id="3.30.450.40">
    <property type="match status" value="1"/>
</dbReference>
<comment type="caution">
    <text evidence="6">The sequence shown here is derived from an EMBL/GenBank/DDBJ whole genome shotgun (WGS) entry which is preliminary data.</text>
</comment>
<gene>
    <name evidence="6" type="ORF">ACFO0B_04660</name>
</gene>
<accession>A0ABV8DMJ4</accession>
<name>A0ABV8DMJ4_9NOCA</name>
<reference evidence="7" key="1">
    <citation type="journal article" date="2019" name="Int. J. Syst. Evol. Microbiol.">
        <title>The Global Catalogue of Microorganisms (GCM) 10K type strain sequencing project: providing services to taxonomists for standard genome sequencing and annotation.</title>
        <authorList>
            <consortium name="The Broad Institute Genomics Platform"/>
            <consortium name="The Broad Institute Genome Sequencing Center for Infectious Disease"/>
            <person name="Wu L."/>
            <person name="Ma J."/>
        </authorList>
    </citation>
    <scope>NUCLEOTIDE SEQUENCE [LARGE SCALE GENOMIC DNA]</scope>
    <source>
        <strain evidence="7">CGMCC 4.7330</strain>
    </source>
</reference>
<dbReference type="InterPro" id="IPR036388">
    <property type="entry name" value="WH-like_DNA-bd_sf"/>
</dbReference>
<keyword evidence="2" id="KW-0418">Kinase</keyword>
<dbReference type="Proteomes" id="UP001595696">
    <property type="component" value="Unassembled WGS sequence"/>
</dbReference>
<evidence type="ECO:0000256" key="3">
    <source>
        <dbReference type="ARBA" id="ARBA00023015"/>
    </source>
</evidence>
<feature type="domain" description="ANTAR" evidence="5">
    <location>
        <begin position="175"/>
        <end position="236"/>
    </location>
</feature>
<keyword evidence="4" id="KW-0804">Transcription</keyword>
<dbReference type="InterPro" id="IPR011006">
    <property type="entry name" value="CheY-like_superfamily"/>
</dbReference>
<keyword evidence="7" id="KW-1185">Reference proteome</keyword>
<protein>
    <submittedName>
        <fullName evidence="6">GAF and ANTAR domain-containing protein</fullName>
    </submittedName>
</protein>
<evidence type="ECO:0000256" key="1">
    <source>
        <dbReference type="ARBA" id="ARBA00022679"/>
    </source>
</evidence>
<dbReference type="SMART" id="SM00065">
    <property type="entry name" value="GAF"/>
    <property type="match status" value="1"/>
</dbReference>
<evidence type="ECO:0000313" key="6">
    <source>
        <dbReference type="EMBL" id="MFC3961275.1"/>
    </source>
</evidence>
<organism evidence="6 7">
    <name type="scientific">Nocardia jiangsuensis</name>
    <dbReference type="NCBI Taxonomy" id="1691563"/>
    <lineage>
        <taxon>Bacteria</taxon>
        <taxon>Bacillati</taxon>
        <taxon>Actinomycetota</taxon>
        <taxon>Actinomycetes</taxon>
        <taxon>Mycobacteriales</taxon>
        <taxon>Nocardiaceae</taxon>
        <taxon>Nocardia</taxon>
    </lineage>
</organism>